<feature type="domain" description="HTH APSES-type" evidence="3">
    <location>
        <begin position="35"/>
        <end position="150"/>
    </location>
</feature>
<dbReference type="STRING" id="597362.K5VW70"/>
<organism evidence="4 5">
    <name type="scientific">Agaricus bisporus var. burnettii (strain JB137-S8 / ATCC MYA-4627 / FGSC 10392)</name>
    <name type="common">White button mushroom</name>
    <dbReference type="NCBI Taxonomy" id="597362"/>
    <lineage>
        <taxon>Eukaryota</taxon>
        <taxon>Fungi</taxon>
        <taxon>Dikarya</taxon>
        <taxon>Basidiomycota</taxon>
        <taxon>Agaricomycotina</taxon>
        <taxon>Agaricomycetes</taxon>
        <taxon>Agaricomycetidae</taxon>
        <taxon>Agaricales</taxon>
        <taxon>Agaricineae</taxon>
        <taxon>Agaricaceae</taxon>
        <taxon>Agaricus</taxon>
    </lineage>
</organism>
<dbReference type="GO" id="GO:0070197">
    <property type="term" value="P:meiotic attachment of telomere to nuclear envelope"/>
    <property type="evidence" value="ECO:0007669"/>
    <property type="project" value="InterPro"/>
</dbReference>
<dbReference type="KEGG" id="abp:AGABI1DRAFT114329"/>
<dbReference type="AlphaFoldDB" id="K5VW70"/>
<keyword evidence="2" id="KW-1133">Transmembrane helix</keyword>
<dbReference type="InterPro" id="IPR036887">
    <property type="entry name" value="HTH_APSES_sf"/>
</dbReference>
<gene>
    <name evidence="4" type="ORF">AGABI1DRAFT_114329</name>
</gene>
<evidence type="ECO:0000313" key="5">
    <source>
        <dbReference type="Proteomes" id="UP000008493"/>
    </source>
</evidence>
<dbReference type="GO" id="GO:0003677">
    <property type="term" value="F:DNA binding"/>
    <property type="evidence" value="ECO:0007669"/>
    <property type="project" value="InterPro"/>
</dbReference>
<keyword evidence="2" id="KW-0812">Transmembrane</keyword>
<dbReference type="PANTHER" id="PTHR38044:SF1">
    <property type="entry name" value="BOUQUET FORMATION PROTEIN 4"/>
    <property type="match status" value="1"/>
</dbReference>
<dbReference type="RefSeq" id="XP_007330544.1">
    <property type="nucleotide sequence ID" value="XM_007330482.1"/>
</dbReference>
<dbReference type="Proteomes" id="UP000008493">
    <property type="component" value="Unassembled WGS sequence"/>
</dbReference>
<dbReference type="InterPro" id="IPR037548">
    <property type="entry name" value="Bqt4"/>
</dbReference>
<keyword evidence="2" id="KW-0472">Membrane</keyword>
<feature type="region of interest" description="Disordered" evidence="1">
    <location>
        <begin position="146"/>
        <end position="173"/>
    </location>
</feature>
<evidence type="ECO:0000313" key="4">
    <source>
        <dbReference type="EMBL" id="EKM78724.1"/>
    </source>
</evidence>
<evidence type="ECO:0000256" key="2">
    <source>
        <dbReference type="SAM" id="Phobius"/>
    </source>
</evidence>
<dbReference type="EMBL" id="JH971391">
    <property type="protein sequence ID" value="EKM78724.1"/>
    <property type="molecule type" value="Genomic_DNA"/>
</dbReference>
<dbReference type="GO" id="GO:0044820">
    <property type="term" value="P:mitotic telomere tethering at nuclear periphery"/>
    <property type="evidence" value="ECO:0007669"/>
    <property type="project" value="TreeGrafter"/>
</dbReference>
<reference evidence="5" key="1">
    <citation type="journal article" date="2012" name="Proc. Natl. Acad. Sci. U.S.A.">
        <title>Genome sequence of the button mushroom Agaricus bisporus reveals mechanisms governing adaptation to a humic-rich ecological niche.</title>
        <authorList>
            <person name="Morin E."/>
            <person name="Kohler A."/>
            <person name="Baker A.R."/>
            <person name="Foulongne-Oriol M."/>
            <person name="Lombard V."/>
            <person name="Nagy L.G."/>
            <person name="Ohm R.A."/>
            <person name="Patyshakuliyeva A."/>
            <person name="Brun A."/>
            <person name="Aerts A.L."/>
            <person name="Bailey A.M."/>
            <person name="Billette C."/>
            <person name="Coutinho P.M."/>
            <person name="Deakin G."/>
            <person name="Doddapaneni H."/>
            <person name="Floudas D."/>
            <person name="Grimwood J."/>
            <person name="Hilden K."/>
            <person name="Kuees U."/>
            <person name="LaButti K.M."/>
            <person name="Lapidus A."/>
            <person name="Lindquist E.A."/>
            <person name="Lucas S.M."/>
            <person name="Murat C."/>
            <person name="Riley R.W."/>
            <person name="Salamov A.A."/>
            <person name="Schmutz J."/>
            <person name="Subramanian V."/>
            <person name="Woesten H.A.B."/>
            <person name="Xu J."/>
            <person name="Eastwood D.C."/>
            <person name="Foster G.D."/>
            <person name="Sonnenberg A.S."/>
            <person name="Cullen D."/>
            <person name="de Vries R.P."/>
            <person name="Lundell T."/>
            <person name="Hibbett D.S."/>
            <person name="Henrissat B."/>
            <person name="Burton K.S."/>
            <person name="Kerrigan R.W."/>
            <person name="Challen M.P."/>
            <person name="Grigoriev I.V."/>
            <person name="Martin F."/>
        </authorList>
    </citation>
    <scope>NUCLEOTIDE SEQUENCE [LARGE SCALE GENOMIC DNA]</scope>
    <source>
        <strain evidence="5">JB137-S8 / ATCC MYA-4627 / FGSC 10392</strain>
    </source>
</reference>
<dbReference type="HOGENOM" id="CLU_685207_0_0_1"/>
<dbReference type="PROSITE" id="PS51299">
    <property type="entry name" value="HTH_APSES"/>
    <property type="match status" value="1"/>
</dbReference>
<keyword evidence="5" id="KW-1185">Reference proteome</keyword>
<dbReference type="eggNOG" id="ENOG502SA4R">
    <property type="taxonomic scope" value="Eukaryota"/>
</dbReference>
<feature type="transmembrane region" description="Helical" evidence="2">
    <location>
        <begin position="397"/>
        <end position="417"/>
    </location>
</feature>
<dbReference type="GO" id="GO:1990862">
    <property type="term" value="C:nuclear membrane complex Bqt3-Bqt4"/>
    <property type="evidence" value="ECO:0007669"/>
    <property type="project" value="InterPro"/>
</dbReference>
<dbReference type="OMA" id="VKHANPI"/>
<protein>
    <recommendedName>
        <fullName evidence="3">HTH APSES-type domain-containing protein</fullName>
    </recommendedName>
</protein>
<dbReference type="PANTHER" id="PTHR38044">
    <property type="entry name" value="BOUQUET FORMATION PROTEIN 4"/>
    <property type="match status" value="1"/>
</dbReference>
<dbReference type="SUPFAM" id="SSF54616">
    <property type="entry name" value="DNA-binding domain of Mlu1-box binding protein MBP1"/>
    <property type="match status" value="1"/>
</dbReference>
<evidence type="ECO:0000259" key="3">
    <source>
        <dbReference type="PROSITE" id="PS51299"/>
    </source>
</evidence>
<feature type="region of interest" description="Disordered" evidence="1">
    <location>
        <begin position="323"/>
        <end position="358"/>
    </location>
</feature>
<sequence length="418" mass="45332">MTRPQLPVKHANPIIKHTAESSAPPQVKYQMLHCQGKDILVGRLKVETPTENGHAFILRRYDTGAISLTTMFRAAFPNASDAEERAELQWVKDNHDLSGNNGSTRDSHITRLAGTWVDTVLAADLGEQYALGQLIKIVADAQPDPNANYKRSAKSATAAGNQSSTPANGVSQQTSAASILANAGSGASLSNTPLHQSSPLSTRAVTNALPTPSPTGSHPNPPKRRKESSPAFVKAPSPVRTPLRRTAHRSPAPKAISQLVNSATPARTPKKWLEHPTPASDKAVVVDEEGDKVEAMATNELHEQDVREQKKLIEDLKLQRAAAQKETAEKAEADDNEETANTTEEGSSNVASSLKRRLRDENEPEFKFKFKEPEVAQREIASNSRVRFQMKPQTRSLAWGVAAFAVGMGAVSFLPNFL</sequence>
<evidence type="ECO:0000256" key="1">
    <source>
        <dbReference type="SAM" id="MobiDB-lite"/>
    </source>
</evidence>
<dbReference type="GeneID" id="18824285"/>
<feature type="compositionally biased region" description="Polar residues" evidence="1">
    <location>
        <begin position="154"/>
        <end position="173"/>
    </location>
</feature>
<feature type="compositionally biased region" description="Polar residues" evidence="1">
    <location>
        <begin position="188"/>
        <end position="218"/>
    </location>
</feature>
<name>K5VW70_AGABU</name>
<dbReference type="OrthoDB" id="5346159at2759"/>
<feature type="region of interest" description="Disordered" evidence="1">
    <location>
        <begin position="188"/>
        <end position="275"/>
    </location>
</feature>
<dbReference type="InParanoid" id="K5VW70"/>
<dbReference type="InterPro" id="IPR003163">
    <property type="entry name" value="Tscrpt_reg_HTH_APSES-type"/>
</dbReference>
<accession>K5VW70</accession>
<proteinExistence type="predicted"/>